<accession>A0A917MWQ2</accession>
<dbReference type="PANTHER" id="PTHR45453">
    <property type="entry name" value="PHOSPHATE REGULON SENSOR PROTEIN PHOR"/>
    <property type="match status" value="1"/>
</dbReference>
<dbReference type="InterPro" id="IPR036890">
    <property type="entry name" value="HATPase_C_sf"/>
</dbReference>
<dbReference type="InterPro" id="IPR003661">
    <property type="entry name" value="HisK_dim/P_dom"/>
</dbReference>
<dbReference type="AlphaFoldDB" id="A0A917MWQ2"/>
<keyword evidence="10" id="KW-1185">Reference proteome</keyword>
<comment type="catalytic activity">
    <reaction evidence="1">
        <text>ATP + protein L-histidine = ADP + protein N-phospho-L-histidine.</text>
        <dbReference type="EC" id="2.7.13.3"/>
    </reaction>
</comment>
<proteinExistence type="predicted"/>
<protein>
    <recommendedName>
        <fullName evidence="2">histidine kinase</fullName>
        <ecNumber evidence="2">2.7.13.3</ecNumber>
    </recommendedName>
</protein>
<dbReference type="Pfam" id="PF00512">
    <property type="entry name" value="HisKA"/>
    <property type="match status" value="1"/>
</dbReference>
<keyword evidence="7" id="KW-0812">Transmembrane</keyword>
<name>A0A917MWQ2_9BACT</name>
<dbReference type="InterPro" id="IPR004358">
    <property type="entry name" value="Sig_transdc_His_kin-like_C"/>
</dbReference>
<gene>
    <name evidence="9" type="ORF">GCM10011379_18230</name>
</gene>
<dbReference type="CDD" id="cd00082">
    <property type="entry name" value="HisKA"/>
    <property type="match status" value="1"/>
</dbReference>
<reference evidence="9" key="2">
    <citation type="submission" date="2020-09" db="EMBL/GenBank/DDBJ databases">
        <authorList>
            <person name="Sun Q."/>
            <person name="Zhou Y."/>
        </authorList>
    </citation>
    <scope>NUCLEOTIDE SEQUENCE</scope>
    <source>
        <strain evidence="9">CGMCC 1.15290</strain>
    </source>
</reference>
<feature type="transmembrane region" description="Helical" evidence="7">
    <location>
        <begin position="181"/>
        <end position="203"/>
    </location>
</feature>
<dbReference type="PROSITE" id="PS50109">
    <property type="entry name" value="HIS_KIN"/>
    <property type="match status" value="1"/>
</dbReference>
<keyword evidence="5" id="KW-0418">Kinase</keyword>
<dbReference type="SMART" id="SM00387">
    <property type="entry name" value="HATPase_c"/>
    <property type="match status" value="1"/>
</dbReference>
<dbReference type="EMBL" id="BMIB01000002">
    <property type="protein sequence ID" value="GGH65270.1"/>
    <property type="molecule type" value="Genomic_DNA"/>
</dbReference>
<keyword evidence="6" id="KW-0902">Two-component regulatory system</keyword>
<dbReference type="PANTHER" id="PTHR45453:SF1">
    <property type="entry name" value="PHOSPHATE REGULON SENSOR PROTEIN PHOR"/>
    <property type="match status" value="1"/>
</dbReference>
<keyword evidence="3" id="KW-0597">Phosphoprotein</keyword>
<evidence type="ECO:0000313" key="10">
    <source>
        <dbReference type="Proteomes" id="UP000627292"/>
    </source>
</evidence>
<sequence length="439" mass="50179">MRKKLRLAFVSALITATLITAFQLYWLWNVFVSARSTFTSDASIALFMSINKYVSDRTSIPKGFTEKDIVYVHIDSLTYDDNGNIIKPDKRTYDSHMLLGGKLFRANTNFQRDLPVIREIFKEELKKSDIRLDFILTRIELDETIKYLGPSTITAPEEHRAYSPLIVATFSGKNIHVFKKILPSVIFSGILIILTGCCLYYMFYNLRRQLRLDAMKNNFISNITHELRTPVSILRSTHEALDEFGHIDDKEKALRYLRANRSVLDQLDANIDRMLTIASMENKAGPAVEKANLYKLLEQVLFRFSGNPEVNMTLKYRLEQTTLPIPVSTIETILINLADNAIKYSHKPVDISVSAIPAGKGWRLQVQDNGIGIEKQYIPYLFDRFYRVPTGNLHDVKGFGLGLNYVKQLADQAKATIRVSSKPGQGTLFSIEFPFYENH</sequence>
<keyword evidence="4" id="KW-0808">Transferase</keyword>
<dbReference type="Proteomes" id="UP000627292">
    <property type="component" value="Unassembled WGS sequence"/>
</dbReference>
<evidence type="ECO:0000313" key="9">
    <source>
        <dbReference type="EMBL" id="GGH65270.1"/>
    </source>
</evidence>
<organism evidence="9 10">
    <name type="scientific">Filimonas zeae</name>
    <dbReference type="NCBI Taxonomy" id="1737353"/>
    <lineage>
        <taxon>Bacteria</taxon>
        <taxon>Pseudomonadati</taxon>
        <taxon>Bacteroidota</taxon>
        <taxon>Chitinophagia</taxon>
        <taxon>Chitinophagales</taxon>
        <taxon>Chitinophagaceae</taxon>
        <taxon>Filimonas</taxon>
    </lineage>
</organism>
<dbReference type="GO" id="GO:0004721">
    <property type="term" value="F:phosphoprotein phosphatase activity"/>
    <property type="evidence" value="ECO:0007669"/>
    <property type="project" value="TreeGrafter"/>
</dbReference>
<dbReference type="SMART" id="SM00388">
    <property type="entry name" value="HisKA"/>
    <property type="match status" value="1"/>
</dbReference>
<dbReference type="InterPro" id="IPR036097">
    <property type="entry name" value="HisK_dim/P_sf"/>
</dbReference>
<evidence type="ECO:0000256" key="7">
    <source>
        <dbReference type="SAM" id="Phobius"/>
    </source>
</evidence>
<dbReference type="InterPro" id="IPR050351">
    <property type="entry name" value="BphY/WalK/GraS-like"/>
</dbReference>
<dbReference type="GO" id="GO:0000155">
    <property type="term" value="F:phosphorelay sensor kinase activity"/>
    <property type="evidence" value="ECO:0007669"/>
    <property type="project" value="InterPro"/>
</dbReference>
<feature type="domain" description="Histidine kinase" evidence="8">
    <location>
        <begin position="222"/>
        <end position="437"/>
    </location>
</feature>
<dbReference type="GO" id="GO:0016036">
    <property type="term" value="P:cellular response to phosphate starvation"/>
    <property type="evidence" value="ECO:0007669"/>
    <property type="project" value="TreeGrafter"/>
</dbReference>
<keyword evidence="7" id="KW-1133">Transmembrane helix</keyword>
<dbReference type="GO" id="GO:0005886">
    <property type="term" value="C:plasma membrane"/>
    <property type="evidence" value="ECO:0007669"/>
    <property type="project" value="TreeGrafter"/>
</dbReference>
<dbReference type="Gene3D" id="3.30.565.10">
    <property type="entry name" value="Histidine kinase-like ATPase, C-terminal domain"/>
    <property type="match status" value="1"/>
</dbReference>
<evidence type="ECO:0000256" key="1">
    <source>
        <dbReference type="ARBA" id="ARBA00000085"/>
    </source>
</evidence>
<keyword evidence="7" id="KW-0472">Membrane</keyword>
<dbReference type="Gene3D" id="1.10.287.130">
    <property type="match status" value="1"/>
</dbReference>
<dbReference type="InterPro" id="IPR003594">
    <property type="entry name" value="HATPase_dom"/>
</dbReference>
<dbReference type="InterPro" id="IPR005467">
    <property type="entry name" value="His_kinase_dom"/>
</dbReference>
<evidence type="ECO:0000256" key="4">
    <source>
        <dbReference type="ARBA" id="ARBA00022679"/>
    </source>
</evidence>
<dbReference type="Pfam" id="PF02518">
    <property type="entry name" value="HATPase_c"/>
    <property type="match status" value="1"/>
</dbReference>
<comment type="caution">
    <text evidence="9">The sequence shown here is derived from an EMBL/GenBank/DDBJ whole genome shotgun (WGS) entry which is preliminary data.</text>
</comment>
<dbReference type="SUPFAM" id="SSF55874">
    <property type="entry name" value="ATPase domain of HSP90 chaperone/DNA topoisomerase II/histidine kinase"/>
    <property type="match status" value="1"/>
</dbReference>
<dbReference type="PRINTS" id="PR00344">
    <property type="entry name" value="BCTRLSENSOR"/>
</dbReference>
<evidence type="ECO:0000256" key="5">
    <source>
        <dbReference type="ARBA" id="ARBA00022777"/>
    </source>
</evidence>
<dbReference type="CDD" id="cd00075">
    <property type="entry name" value="HATPase"/>
    <property type="match status" value="1"/>
</dbReference>
<reference evidence="9" key="1">
    <citation type="journal article" date="2014" name="Int. J. Syst. Evol. Microbiol.">
        <title>Complete genome sequence of Corynebacterium casei LMG S-19264T (=DSM 44701T), isolated from a smear-ripened cheese.</title>
        <authorList>
            <consortium name="US DOE Joint Genome Institute (JGI-PGF)"/>
            <person name="Walter F."/>
            <person name="Albersmeier A."/>
            <person name="Kalinowski J."/>
            <person name="Ruckert C."/>
        </authorList>
    </citation>
    <scope>NUCLEOTIDE SEQUENCE</scope>
    <source>
        <strain evidence="9">CGMCC 1.15290</strain>
    </source>
</reference>
<dbReference type="EC" id="2.7.13.3" evidence="2"/>
<evidence type="ECO:0000256" key="6">
    <source>
        <dbReference type="ARBA" id="ARBA00023012"/>
    </source>
</evidence>
<evidence type="ECO:0000256" key="2">
    <source>
        <dbReference type="ARBA" id="ARBA00012438"/>
    </source>
</evidence>
<evidence type="ECO:0000259" key="8">
    <source>
        <dbReference type="PROSITE" id="PS50109"/>
    </source>
</evidence>
<evidence type="ECO:0000256" key="3">
    <source>
        <dbReference type="ARBA" id="ARBA00022553"/>
    </source>
</evidence>
<dbReference type="RefSeq" id="WP_188951723.1">
    <property type="nucleotide sequence ID" value="NZ_BMIB01000002.1"/>
</dbReference>
<feature type="transmembrane region" description="Helical" evidence="7">
    <location>
        <begin position="7"/>
        <end position="28"/>
    </location>
</feature>
<dbReference type="SUPFAM" id="SSF47384">
    <property type="entry name" value="Homodimeric domain of signal transducing histidine kinase"/>
    <property type="match status" value="1"/>
</dbReference>